<feature type="domain" description="NADPH-dependent FMN reductase-like" evidence="1">
    <location>
        <begin position="3"/>
        <end position="131"/>
    </location>
</feature>
<sequence>MKNILVVVGSGNRNGNTDTLVESFIKGATESGHHVKKVNLNGHIQGCRGCGACQKNGHHCIIQDQMQDIYELFEAVDTLVLASPLYFWSISARLKSFINRLYAISTNDEYPQKDTFLFMTSGSKGFYAFEQAVSFYRFFIRALGWHDKGMVLAGGCDKEEGNSIIDEHYLKEAYFMGCHLK</sequence>
<dbReference type="InterPro" id="IPR029039">
    <property type="entry name" value="Flavoprotein-like_sf"/>
</dbReference>
<dbReference type="Pfam" id="PF03358">
    <property type="entry name" value="FMN_red"/>
    <property type="match status" value="1"/>
</dbReference>
<dbReference type="GO" id="GO:0016491">
    <property type="term" value="F:oxidoreductase activity"/>
    <property type="evidence" value="ECO:0007669"/>
    <property type="project" value="InterPro"/>
</dbReference>
<evidence type="ECO:0000259" key="1">
    <source>
        <dbReference type="Pfam" id="PF03358"/>
    </source>
</evidence>
<dbReference type="Gene3D" id="3.40.50.360">
    <property type="match status" value="1"/>
</dbReference>
<dbReference type="PANTHER" id="PTHR43741">
    <property type="entry name" value="FMN-DEPENDENT NADH-AZOREDUCTASE 1"/>
    <property type="match status" value="1"/>
</dbReference>
<evidence type="ECO:0000313" key="2">
    <source>
        <dbReference type="EMBL" id="TCW02195.1"/>
    </source>
</evidence>
<protein>
    <submittedName>
        <fullName evidence="2">Multimeric flavodoxin WrbA</fullName>
    </submittedName>
</protein>
<dbReference type="RefSeq" id="WP_066446456.1">
    <property type="nucleotide sequence ID" value="NZ_JANKBF010000003.1"/>
</dbReference>
<name>A0A4R3ZAZ8_9FIRM</name>
<dbReference type="GeneID" id="98914397"/>
<dbReference type="Proteomes" id="UP000295515">
    <property type="component" value="Unassembled WGS sequence"/>
</dbReference>
<evidence type="ECO:0000313" key="3">
    <source>
        <dbReference type="Proteomes" id="UP000295515"/>
    </source>
</evidence>
<keyword evidence="3" id="KW-1185">Reference proteome</keyword>
<organism evidence="2 3">
    <name type="scientific">Longibaculum muris</name>
    <dbReference type="NCBI Taxonomy" id="1796628"/>
    <lineage>
        <taxon>Bacteria</taxon>
        <taxon>Bacillati</taxon>
        <taxon>Bacillota</taxon>
        <taxon>Erysipelotrichia</taxon>
        <taxon>Erysipelotrichales</taxon>
        <taxon>Coprobacillaceae</taxon>
        <taxon>Longibaculum</taxon>
    </lineage>
</organism>
<gene>
    <name evidence="2" type="ORF">EDD60_102160</name>
</gene>
<accession>A0A4R3ZAZ8</accession>
<dbReference type="InterPro" id="IPR005025">
    <property type="entry name" value="FMN_Rdtase-like_dom"/>
</dbReference>
<dbReference type="AlphaFoldDB" id="A0A4R3ZAZ8"/>
<proteinExistence type="predicted"/>
<dbReference type="SUPFAM" id="SSF52218">
    <property type="entry name" value="Flavoproteins"/>
    <property type="match status" value="1"/>
</dbReference>
<dbReference type="EMBL" id="SMCQ01000002">
    <property type="protein sequence ID" value="TCW02195.1"/>
    <property type="molecule type" value="Genomic_DNA"/>
</dbReference>
<comment type="caution">
    <text evidence="2">The sequence shown here is derived from an EMBL/GenBank/DDBJ whole genome shotgun (WGS) entry which is preliminary data.</text>
</comment>
<dbReference type="InterPro" id="IPR050104">
    <property type="entry name" value="FMN-dep_NADH:Q_OxRdtase_AzoR1"/>
</dbReference>
<reference evidence="2 3" key="1">
    <citation type="submission" date="2019-03" db="EMBL/GenBank/DDBJ databases">
        <title>Genomic Encyclopedia of Type Strains, Phase IV (KMG-IV): sequencing the most valuable type-strain genomes for metagenomic binning, comparative biology and taxonomic classification.</title>
        <authorList>
            <person name="Goeker M."/>
        </authorList>
    </citation>
    <scope>NUCLEOTIDE SEQUENCE [LARGE SCALE GENOMIC DNA]</scope>
    <source>
        <strain evidence="2 3">DSM 29487</strain>
    </source>
</reference>
<dbReference type="PANTHER" id="PTHR43741:SF4">
    <property type="entry name" value="FMN-DEPENDENT NADH:QUINONE OXIDOREDUCTASE"/>
    <property type="match status" value="1"/>
</dbReference>